<dbReference type="OrthoDB" id="5723970at2"/>
<accession>A0A660CDB8</accession>
<protein>
    <submittedName>
        <fullName evidence="2">Nucleoside-diphosphate-sugar epimerase</fullName>
    </submittedName>
</protein>
<dbReference type="RefSeq" id="WP_030533494.1">
    <property type="nucleotide sequence ID" value="NZ_JOIJ01000015.1"/>
</dbReference>
<dbReference type="PANTHER" id="PTHR43245">
    <property type="entry name" value="BIFUNCTIONAL POLYMYXIN RESISTANCE PROTEIN ARNA"/>
    <property type="match status" value="1"/>
</dbReference>
<reference evidence="2 3" key="1">
    <citation type="submission" date="2019-07" db="EMBL/GenBank/DDBJ databases">
        <title>R&amp;d 2014.</title>
        <authorList>
            <person name="Klenk H.-P."/>
        </authorList>
    </citation>
    <scope>NUCLEOTIDE SEQUENCE [LARGE SCALE GENOMIC DNA]</scope>
    <source>
        <strain evidence="2 3">DSM 43194</strain>
    </source>
</reference>
<dbReference type="Proteomes" id="UP000317303">
    <property type="component" value="Unassembled WGS sequence"/>
</dbReference>
<dbReference type="EMBL" id="VLJV01000001">
    <property type="protein sequence ID" value="TWH19917.1"/>
    <property type="molecule type" value="Genomic_DNA"/>
</dbReference>
<comment type="caution">
    <text evidence="2">The sequence shown here is derived from an EMBL/GenBank/DDBJ whole genome shotgun (WGS) entry which is preliminary data.</text>
</comment>
<evidence type="ECO:0000313" key="2">
    <source>
        <dbReference type="EMBL" id="TWH19917.1"/>
    </source>
</evidence>
<dbReference type="InterPro" id="IPR036291">
    <property type="entry name" value="NAD(P)-bd_dom_sf"/>
</dbReference>
<dbReference type="AlphaFoldDB" id="A0A660CDB8"/>
<dbReference type="Pfam" id="PF01370">
    <property type="entry name" value="Epimerase"/>
    <property type="match status" value="1"/>
</dbReference>
<dbReference type="SUPFAM" id="SSF51735">
    <property type="entry name" value="NAD(P)-binding Rossmann-fold domains"/>
    <property type="match status" value="1"/>
</dbReference>
<evidence type="ECO:0000259" key="1">
    <source>
        <dbReference type="Pfam" id="PF01370"/>
    </source>
</evidence>
<name>A0A660CDB8_9PSEU</name>
<organism evidence="2 3">
    <name type="scientific">Prauserella rugosa</name>
    <dbReference type="NCBI Taxonomy" id="43354"/>
    <lineage>
        <taxon>Bacteria</taxon>
        <taxon>Bacillati</taxon>
        <taxon>Actinomycetota</taxon>
        <taxon>Actinomycetes</taxon>
        <taxon>Pseudonocardiales</taxon>
        <taxon>Pseudonocardiaceae</taxon>
        <taxon>Prauserella</taxon>
    </lineage>
</organism>
<dbReference type="InterPro" id="IPR001509">
    <property type="entry name" value="Epimerase_deHydtase"/>
</dbReference>
<evidence type="ECO:0000313" key="3">
    <source>
        <dbReference type="Proteomes" id="UP000317303"/>
    </source>
</evidence>
<dbReference type="InterPro" id="IPR050177">
    <property type="entry name" value="Lipid_A_modif_metabolic_enz"/>
</dbReference>
<gene>
    <name evidence="2" type="ORF">JD82_01755</name>
</gene>
<dbReference type="PANTHER" id="PTHR43245:SF55">
    <property type="entry name" value="NAD(P)-BINDING DOMAIN-CONTAINING PROTEIN"/>
    <property type="match status" value="1"/>
</dbReference>
<dbReference type="Gene3D" id="3.40.50.720">
    <property type="entry name" value="NAD(P)-binding Rossmann-like Domain"/>
    <property type="match status" value="1"/>
</dbReference>
<dbReference type="CDD" id="cd08946">
    <property type="entry name" value="SDR_e"/>
    <property type="match status" value="1"/>
</dbReference>
<proteinExistence type="predicted"/>
<feature type="domain" description="NAD-dependent epimerase/dehydratase" evidence="1">
    <location>
        <begin position="3"/>
        <end position="232"/>
    </location>
</feature>
<keyword evidence="3" id="KW-1185">Reference proteome</keyword>
<sequence>MRVLVTGGSGRLGRSVVDALAAAGVEVVSVDTAPQQRDDEVVTLPADLTDAGECYSTVARFRPDAIVHLAAIPAPGLASDVRTFTTNTTMAFNVCQSAADLGVGHVIVASSPTVMGYGNPAGWQPSYLPLDEAHPVAPWNAYTMSKVATEDVVHGFALRGEGTYHVFRPCFVVAPEEWRGAPSQGGRTIRERLENRKAAAVSLFNYVDARDAAEFVRLLLVKRDEVPNGETFFVSADDALAEKPLSELLPEYTPVSAETAGVLKGTASAFDTSRARRLLGWQPRYDWRSELV</sequence>